<accession>A0ABT6G0G7</accession>
<dbReference type="Proteomes" id="UP001529085">
    <property type="component" value="Unassembled WGS sequence"/>
</dbReference>
<dbReference type="EMBL" id="JARSBN010000003">
    <property type="protein sequence ID" value="MDG4715538.1"/>
    <property type="molecule type" value="Genomic_DNA"/>
</dbReference>
<organism evidence="2 3">
    <name type="scientific">Winogradskyella marincola</name>
    <dbReference type="NCBI Taxonomy" id="3037795"/>
    <lineage>
        <taxon>Bacteria</taxon>
        <taxon>Pseudomonadati</taxon>
        <taxon>Bacteroidota</taxon>
        <taxon>Flavobacteriia</taxon>
        <taxon>Flavobacteriales</taxon>
        <taxon>Flavobacteriaceae</taxon>
        <taxon>Winogradskyella</taxon>
    </lineage>
</organism>
<sequence length="80" mass="9459">MNERCQKCNFKFEKEPGFFFGAMYVSYALAVAQMIACFIIFWVLLDLSPLVVFFIIAFVVMASMTFNFRVSRAIWIYLFR</sequence>
<protein>
    <submittedName>
        <fullName evidence="2">DUF983 domain-containing protein</fullName>
    </submittedName>
</protein>
<keyword evidence="1" id="KW-1133">Transmembrane helix</keyword>
<gene>
    <name evidence="2" type="ORF">P7122_06635</name>
</gene>
<proteinExistence type="predicted"/>
<name>A0ABT6G0G7_9FLAO</name>
<evidence type="ECO:0000313" key="3">
    <source>
        <dbReference type="Proteomes" id="UP001529085"/>
    </source>
</evidence>
<keyword evidence="3" id="KW-1185">Reference proteome</keyword>
<comment type="caution">
    <text evidence="2">The sequence shown here is derived from an EMBL/GenBank/DDBJ whole genome shotgun (WGS) entry which is preliminary data.</text>
</comment>
<keyword evidence="1" id="KW-0472">Membrane</keyword>
<keyword evidence="1" id="KW-0812">Transmembrane</keyword>
<dbReference type="InterPro" id="IPR009325">
    <property type="entry name" value="DUF983"/>
</dbReference>
<feature type="transmembrane region" description="Helical" evidence="1">
    <location>
        <begin position="21"/>
        <end position="44"/>
    </location>
</feature>
<evidence type="ECO:0000313" key="2">
    <source>
        <dbReference type="EMBL" id="MDG4715538.1"/>
    </source>
</evidence>
<dbReference type="Pfam" id="PF06170">
    <property type="entry name" value="DUF983"/>
    <property type="match status" value="1"/>
</dbReference>
<evidence type="ECO:0000256" key="1">
    <source>
        <dbReference type="SAM" id="Phobius"/>
    </source>
</evidence>
<reference evidence="2 3" key="1">
    <citation type="submission" date="2023-03" db="EMBL/GenBank/DDBJ databases">
        <title>Strain YYF002 represents a novel species in the genus Winogradskyella isolated from seawater.</title>
        <authorList>
            <person name="Fu Z.-Y."/>
        </authorList>
    </citation>
    <scope>NUCLEOTIDE SEQUENCE [LARGE SCALE GENOMIC DNA]</scope>
    <source>
        <strain evidence="2 3">YYF002</strain>
    </source>
</reference>
<feature type="transmembrane region" description="Helical" evidence="1">
    <location>
        <begin position="50"/>
        <end position="70"/>
    </location>
</feature>